<evidence type="ECO:0000313" key="3">
    <source>
        <dbReference type="EMBL" id="PTQ90149.1"/>
    </source>
</evidence>
<reference evidence="3 4" key="1">
    <citation type="submission" date="2018-04" db="EMBL/GenBank/DDBJ databases">
        <title>Genomic Encyclopedia of Archaeal and Bacterial Type Strains, Phase II (KMG-II): from individual species to whole genera.</title>
        <authorList>
            <person name="Goeker M."/>
        </authorList>
    </citation>
    <scope>NUCLEOTIDE SEQUENCE [LARGE SCALE GENOMIC DNA]</scope>
    <source>
        <strain evidence="3 4">DSM 5822</strain>
    </source>
</reference>
<feature type="signal peptide" evidence="1">
    <location>
        <begin position="1"/>
        <end position="20"/>
    </location>
</feature>
<protein>
    <submittedName>
        <fullName evidence="3">Enhancin-like peptidase M60 family</fullName>
    </submittedName>
</protein>
<dbReference type="Pfam" id="PF13402">
    <property type="entry name" value="Peptidase_M60"/>
    <property type="match status" value="1"/>
</dbReference>
<keyword evidence="1" id="KW-0732">Signal</keyword>
<dbReference type="InterPro" id="IPR031161">
    <property type="entry name" value="Peptidase_M60_dom"/>
</dbReference>
<evidence type="ECO:0000256" key="1">
    <source>
        <dbReference type="SAM" id="SignalP"/>
    </source>
</evidence>
<comment type="caution">
    <text evidence="3">The sequence shown here is derived from an EMBL/GenBank/DDBJ whole genome shotgun (WGS) entry which is preliminary data.</text>
</comment>
<dbReference type="Pfam" id="PF18642">
    <property type="entry name" value="IMPa_helical"/>
    <property type="match status" value="1"/>
</dbReference>
<dbReference type="PROSITE" id="PS51723">
    <property type="entry name" value="PEPTIDASE_M60"/>
    <property type="match status" value="1"/>
</dbReference>
<dbReference type="Pfam" id="PF18650">
    <property type="entry name" value="IMPa_N_2"/>
    <property type="match status" value="1"/>
</dbReference>
<organism evidence="3 4">
    <name type="scientific">Agitococcus lubricus</name>
    <dbReference type="NCBI Taxonomy" id="1077255"/>
    <lineage>
        <taxon>Bacteria</taxon>
        <taxon>Pseudomonadati</taxon>
        <taxon>Pseudomonadota</taxon>
        <taxon>Gammaproteobacteria</taxon>
        <taxon>Moraxellales</taxon>
        <taxon>Moraxellaceae</taxon>
        <taxon>Agitococcus</taxon>
    </lineage>
</organism>
<dbReference type="NCBIfam" id="NF038322">
    <property type="entry name" value="ImpA_fam_HExGH"/>
    <property type="match status" value="1"/>
</dbReference>
<name>A0A2T5J1H7_9GAMM</name>
<dbReference type="InterPro" id="IPR040711">
    <property type="entry name" value="IMPa_N_2"/>
</dbReference>
<dbReference type="Proteomes" id="UP000244223">
    <property type="component" value="Unassembled WGS sequence"/>
</dbReference>
<dbReference type="OrthoDB" id="197688at2"/>
<gene>
    <name evidence="3" type="ORF">C8N29_104194</name>
</gene>
<dbReference type="RefSeq" id="WP_107865144.1">
    <property type="nucleotide sequence ID" value="NZ_QAON01000004.1"/>
</dbReference>
<accession>A0A2T5J1H7</accession>
<dbReference type="AlphaFoldDB" id="A0A2T5J1H7"/>
<dbReference type="InterPro" id="IPR042279">
    <property type="entry name" value="Pep_M60_3"/>
</dbReference>
<sequence>MKKLLLTLLIANACSTTVLASDLTSAISKGNAYLVDTVDELYTAIDAQVITTKNLQTSFINGLYPPNTAINYNAGQNSQIFNIYDISRTFPVLMGSAKNTNLAIAGTYGNGRFLAWGTNVPARLQAGDMSGLERVMDNSLRIALKTTITALSANKKVSIVMMSGTDLTRTQQWLQARFPLWTINVCNDAANLATCIASANLIISGDSIADTAASGALANVLARVTTGVGLVYFHNRWSTNAYSNGLMQTIGAEMPYAGNWFNGDYASWSNKNPMMLLDMPLKQVGRLVGHLKNQDFPSFDWSKCVNNVGTVSCDAVPQWNSEFVAPASYLRNSLRQLDQSGTSLFQLQGYRLLKMFVLLGDKLRTQIDYPLDKQTNPYGFYKAYLADHLNSYVRSLNPRQEDLGTFANHLNPTPTTTSKELVFNLGTNPQSVSTGLYALAGMPLKVVRTDTTGANVGLYLNSIRSGSTRAFNSNGLARPKYLQTPTIPTTTITKTIISPYGGAVYLNLPAGTGQVKMRMVGVTMYPYLSNINNTTLVNNFQTTLATTPYDWAGIKTDFVDINSRVSMLKQTINSAPYNGDLKKAFADIWTYMIKGTYDLAGFTGDGLALPTAVQNKCTALGWDCTSTSIHAKPVVQHITVDTMAHCGSGCSGNPYDQDWPLSPMGWGESHEIGHNLQRERLKIYSGKSTEVSNNLFPSYKGWQYYQATGLKVEHCSRGNDTKMYTWLQEAKKTTDAKSAMYTKLWSQTGTYDNAFERLAFYLQLAYAADTLATLQNGWQIYTLMYLHERLFTEAIKSSTAWTANSVKLGFGTYSAAPTSMNGNDFMLISYSYLTAKDQRPLFDAWGITYSDAANQQVASYGFMPATVVYYGATEHCSTLKVAARPVDGVTVWP</sequence>
<evidence type="ECO:0000259" key="2">
    <source>
        <dbReference type="PROSITE" id="PS51723"/>
    </source>
</evidence>
<feature type="chain" id="PRO_5015463459" evidence="1">
    <location>
        <begin position="21"/>
        <end position="893"/>
    </location>
</feature>
<feature type="domain" description="Peptidase M60" evidence="2">
    <location>
        <begin position="429"/>
        <end position="769"/>
    </location>
</feature>
<proteinExistence type="predicted"/>
<dbReference type="Gene3D" id="1.10.390.30">
    <property type="entry name" value="Peptidase M60, enhancin-like domain 3"/>
    <property type="match status" value="1"/>
</dbReference>
<keyword evidence="4" id="KW-1185">Reference proteome</keyword>
<dbReference type="SMART" id="SM01276">
    <property type="entry name" value="M60-like"/>
    <property type="match status" value="1"/>
</dbReference>
<evidence type="ECO:0000313" key="4">
    <source>
        <dbReference type="Proteomes" id="UP000244223"/>
    </source>
</evidence>
<dbReference type="InterPro" id="IPR041549">
    <property type="entry name" value="IMPa_helical"/>
</dbReference>
<dbReference type="EMBL" id="QAON01000004">
    <property type="protein sequence ID" value="PTQ90149.1"/>
    <property type="molecule type" value="Genomic_DNA"/>
</dbReference>